<organism evidence="7 8">
    <name type="scientific">Pilibacter termitis</name>
    <dbReference type="NCBI Taxonomy" id="263852"/>
    <lineage>
        <taxon>Bacteria</taxon>
        <taxon>Bacillati</taxon>
        <taxon>Bacillota</taxon>
        <taxon>Bacilli</taxon>
        <taxon>Lactobacillales</taxon>
        <taxon>Enterococcaceae</taxon>
        <taxon>Pilibacter</taxon>
    </lineage>
</organism>
<dbReference type="Gene3D" id="3.40.50.720">
    <property type="entry name" value="NAD(P)-binding Rossmann-like Domain"/>
    <property type="match status" value="1"/>
</dbReference>
<name>A0A1T4P101_9ENTE</name>
<dbReference type="Pfam" id="PF02866">
    <property type="entry name" value="Ldh_1_C"/>
    <property type="match status" value="1"/>
</dbReference>
<dbReference type="SUPFAM" id="SSF56327">
    <property type="entry name" value="LDH C-terminal domain-like"/>
    <property type="match status" value="1"/>
</dbReference>
<feature type="binding site" evidence="3">
    <location>
        <begin position="120"/>
        <end position="122"/>
    </location>
    <ligand>
        <name>NAD(+)</name>
        <dbReference type="ChEBI" id="CHEBI:57540"/>
    </ligand>
</feature>
<feature type="domain" description="Lactate/malate dehydrogenase N-terminal" evidence="5">
    <location>
        <begin position="3"/>
        <end position="144"/>
    </location>
</feature>
<gene>
    <name evidence="7" type="ORF">SAMN02745116_01606</name>
</gene>
<dbReference type="STRING" id="263852.SAMN02745116_01606"/>
<evidence type="ECO:0000256" key="4">
    <source>
        <dbReference type="RuleBase" id="RU003369"/>
    </source>
</evidence>
<feature type="domain" description="Lactate/malate dehydrogenase C-terminal" evidence="6">
    <location>
        <begin position="149"/>
        <end position="294"/>
    </location>
</feature>
<evidence type="ECO:0000259" key="6">
    <source>
        <dbReference type="Pfam" id="PF02866"/>
    </source>
</evidence>
<dbReference type="PANTHER" id="PTHR43128">
    <property type="entry name" value="L-2-HYDROXYCARBOXYLATE DEHYDROGENASE (NAD(P)(+))"/>
    <property type="match status" value="1"/>
</dbReference>
<keyword evidence="8" id="KW-1185">Reference proteome</keyword>
<dbReference type="EMBL" id="FUXI01000017">
    <property type="protein sequence ID" value="SJZ84926.1"/>
    <property type="molecule type" value="Genomic_DNA"/>
</dbReference>
<evidence type="ECO:0000256" key="1">
    <source>
        <dbReference type="ARBA" id="ARBA00006054"/>
    </source>
</evidence>
<dbReference type="InterPro" id="IPR001557">
    <property type="entry name" value="L-lactate/malate_DH"/>
</dbReference>
<dbReference type="Proteomes" id="UP000190328">
    <property type="component" value="Unassembled WGS sequence"/>
</dbReference>
<dbReference type="SUPFAM" id="SSF51735">
    <property type="entry name" value="NAD(P)-binding Rossmann-fold domains"/>
    <property type="match status" value="1"/>
</dbReference>
<dbReference type="AlphaFoldDB" id="A0A1T4P101"/>
<feature type="binding site" evidence="3">
    <location>
        <begin position="8"/>
        <end position="13"/>
    </location>
    <ligand>
        <name>NAD(+)</name>
        <dbReference type="ChEBI" id="CHEBI:57540"/>
    </ligand>
</feature>
<evidence type="ECO:0000256" key="3">
    <source>
        <dbReference type="PIRSR" id="PIRSR000102-3"/>
    </source>
</evidence>
<protein>
    <submittedName>
        <fullName evidence="7">L-lactate dehydrogenase</fullName>
    </submittedName>
</protein>
<comment type="similarity">
    <text evidence="1">Belongs to the LDH/MDH superfamily. LDH family.</text>
</comment>
<dbReference type="RefSeq" id="WP_078807535.1">
    <property type="nucleotide sequence ID" value="NZ_FUXI01000017.1"/>
</dbReference>
<evidence type="ECO:0000313" key="8">
    <source>
        <dbReference type="Proteomes" id="UP000190328"/>
    </source>
</evidence>
<evidence type="ECO:0000313" key="7">
    <source>
        <dbReference type="EMBL" id="SJZ84926.1"/>
    </source>
</evidence>
<dbReference type="PRINTS" id="PR00086">
    <property type="entry name" value="LLDHDRGNASE"/>
</dbReference>
<dbReference type="InterPro" id="IPR001236">
    <property type="entry name" value="Lactate/malate_DH_N"/>
</dbReference>
<dbReference type="PIRSF" id="PIRSF000102">
    <property type="entry name" value="Lac_mal_DH"/>
    <property type="match status" value="1"/>
</dbReference>
<dbReference type="Gene3D" id="3.90.110.10">
    <property type="entry name" value="Lactate dehydrogenase/glycoside hydrolase, family 4, C-terminal"/>
    <property type="match status" value="1"/>
</dbReference>
<dbReference type="InterPro" id="IPR022383">
    <property type="entry name" value="Lactate/malate_DH_C"/>
</dbReference>
<keyword evidence="3" id="KW-0520">NAD</keyword>
<dbReference type="GO" id="GO:0006089">
    <property type="term" value="P:lactate metabolic process"/>
    <property type="evidence" value="ECO:0007669"/>
    <property type="project" value="TreeGrafter"/>
</dbReference>
<dbReference type="GO" id="GO:0004459">
    <property type="term" value="F:L-lactate dehydrogenase (NAD+) activity"/>
    <property type="evidence" value="ECO:0007669"/>
    <property type="project" value="TreeGrafter"/>
</dbReference>
<reference evidence="7 8" key="1">
    <citation type="submission" date="2017-02" db="EMBL/GenBank/DDBJ databases">
        <authorList>
            <person name="Peterson S.W."/>
        </authorList>
    </citation>
    <scope>NUCLEOTIDE SEQUENCE [LARGE SCALE GENOMIC DNA]</scope>
    <source>
        <strain evidence="7 8">ATCC BAA-1030</strain>
    </source>
</reference>
<evidence type="ECO:0000256" key="2">
    <source>
        <dbReference type="PIRSR" id="PIRSR000102-1"/>
    </source>
</evidence>
<feature type="binding site" evidence="3">
    <location>
        <position position="33"/>
    </location>
    <ligand>
        <name>NAD(+)</name>
        <dbReference type="ChEBI" id="CHEBI:57540"/>
    </ligand>
</feature>
<dbReference type="InterPro" id="IPR015955">
    <property type="entry name" value="Lactate_DH/Glyco_Ohase_4_C"/>
</dbReference>
<keyword evidence="4" id="KW-0560">Oxidoreductase</keyword>
<dbReference type="InterPro" id="IPR036291">
    <property type="entry name" value="NAD(P)-bd_dom_sf"/>
</dbReference>
<dbReference type="Pfam" id="PF00056">
    <property type="entry name" value="Ldh_1_N"/>
    <property type="match status" value="1"/>
</dbReference>
<sequence length="311" mass="35149">MKKIGIIGIGNVGATLAYRLVLQSICQEIVLIDENERRTLSETLDLTDAQVPLSKKTKIFTQDYEQLVDADLLIISLGKIEVLLEKNVDRTSELRQTHKMIEKIAPKIKHSGFRGIILVITNPNDVITTYLQKLLDYPTEKIFGSGCVIDSNRLKNIIAEDLGVQSREVSALMLGEHGESQFPAWSQILLKGRKISELYPEKLTDYETATKARGWRILTGKHYTSYGIATTASYLIEVLNSTKEVIVPVSNYDKKMECYYSYPCRLSRNGVGERVKLQLTSKENKRLSQSISVIQKGGFMIERWNSKGENN</sequence>
<proteinExistence type="inferred from homology"/>
<feature type="active site" description="Proton acceptor" evidence="2">
    <location>
        <position position="177"/>
    </location>
</feature>
<dbReference type="OrthoDB" id="9802969at2"/>
<evidence type="ECO:0000259" key="5">
    <source>
        <dbReference type="Pfam" id="PF00056"/>
    </source>
</evidence>
<dbReference type="PANTHER" id="PTHR43128:SF31">
    <property type="entry name" value="L-LACTATE DEHYDROGENASE"/>
    <property type="match status" value="1"/>
</dbReference>
<accession>A0A1T4P101</accession>